<feature type="domain" description="HPt" evidence="3">
    <location>
        <begin position="44"/>
        <end position="137"/>
    </location>
</feature>
<feature type="modified residue" description="Phosphohistidine" evidence="2">
    <location>
        <position position="83"/>
    </location>
</feature>
<dbReference type="Pfam" id="PF01627">
    <property type="entry name" value="Hpt"/>
    <property type="match status" value="1"/>
</dbReference>
<evidence type="ECO:0000256" key="2">
    <source>
        <dbReference type="PROSITE-ProRule" id="PRU00110"/>
    </source>
</evidence>
<keyword evidence="2" id="KW-0597">Phosphoprotein</keyword>
<keyword evidence="1" id="KW-0902">Two-component regulatory system</keyword>
<dbReference type="InterPro" id="IPR008207">
    <property type="entry name" value="Sig_transdc_His_kin_Hpt_dom"/>
</dbReference>
<dbReference type="OrthoDB" id="8777657at2"/>
<accession>A0A4Y9SY64</accession>
<protein>
    <submittedName>
        <fullName evidence="4">Hpt domain-containing protein</fullName>
    </submittedName>
</protein>
<gene>
    <name evidence="4" type="ORF">E4L98_00350</name>
</gene>
<reference evidence="4 5" key="1">
    <citation type="submission" date="2019-03" db="EMBL/GenBank/DDBJ databases">
        <title>Draft Genome Sequence of Duganella callidus sp. nov., a Novel Duganella Species Isolated from Cultivated Soil.</title>
        <authorList>
            <person name="Raths R."/>
            <person name="Peta V."/>
            <person name="Bucking H."/>
        </authorList>
    </citation>
    <scope>NUCLEOTIDE SEQUENCE [LARGE SCALE GENOMIC DNA]</scope>
    <source>
        <strain evidence="4 5">DN04</strain>
    </source>
</reference>
<dbReference type="EMBL" id="SPVG01000005">
    <property type="protein sequence ID" value="TFW31379.1"/>
    <property type="molecule type" value="Genomic_DNA"/>
</dbReference>
<proteinExistence type="predicted"/>
<dbReference type="Gene3D" id="1.20.120.160">
    <property type="entry name" value="HPT domain"/>
    <property type="match status" value="1"/>
</dbReference>
<evidence type="ECO:0000256" key="1">
    <source>
        <dbReference type="ARBA" id="ARBA00023012"/>
    </source>
</evidence>
<dbReference type="AlphaFoldDB" id="A0A4Y9SY64"/>
<dbReference type="SUPFAM" id="SSF47226">
    <property type="entry name" value="Histidine-containing phosphotransfer domain, HPT domain"/>
    <property type="match status" value="1"/>
</dbReference>
<dbReference type="Proteomes" id="UP000297729">
    <property type="component" value="Unassembled WGS sequence"/>
</dbReference>
<dbReference type="SMART" id="SM00073">
    <property type="entry name" value="HPT"/>
    <property type="match status" value="1"/>
</dbReference>
<dbReference type="InterPro" id="IPR036641">
    <property type="entry name" value="HPT_dom_sf"/>
</dbReference>
<dbReference type="PROSITE" id="PS50894">
    <property type="entry name" value="HPT"/>
    <property type="match status" value="1"/>
</dbReference>
<evidence type="ECO:0000259" key="3">
    <source>
        <dbReference type="PROSITE" id="PS50894"/>
    </source>
</evidence>
<dbReference type="CDD" id="cd00088">
    <property type="entry name" value="HPT"/>
    <property type="match status" value="1"/>
</dbReference>
<sequence>MRVPTLFAPAGSGRRHHPERGGSIVNAISYRAINPAVLLQLAGDLATFRLLAQTFVDHAPEQFRQLVAALQQRDHAVIGRCCHTLKGMASLVGAERLAELLRSMEAAARRQSVTDAPELGQVFLQVLAEVTASLEDDGIGA</sequence>
<evidence type="ECO:0000313" key="5">
    <source>
        <dbReference type="Proteomes" id="UP000297729"/>
    </source>
</evidence>
<organism evidence="4 5">
    <name type="scientific">Duganella callida</name>
    <dbReference type="NCBI Taxonomy" id="2561932"/>
    <lineage>
        <taxon>Bacteria</taxon>
        <taxon>Pseudomonadati</taxon>
        <taxon>Pseudomonadota</taxon>
        <taxon>Betaproteobacteria</taxon>
        <taxon>Burkholderiales</taxon>
        <taxon>Oxalobacteraceae</taxon>
        <taxon>Telluria group</taxon>
        <taxon>Duganella</taxon>
    </lineage>
</organism>
<dbReference type="GO" id="GO:0000160">
    <property type="term" value="P:phosphorelay signal transduction system"/>
    <property type="evidence" value="ECO:0007669"/>
    <property type="project" value="UniProtKB-KW"/>
</dbReference>
<comment type="caution">
    <text evidence="4">The sequence shown here is derived from an EMBL/GenBank/DDBJ whole genome shotgun (WGS) entry which is preliminary data.</text>
</comment>
<evidence type="ECO:0000313" key="4">
    <source>
        <dbReference type="EMBL" id="TFW31379.1"/>
    </source>
</evidence>
<name>A0A4Y9SY64_9BURK</name>
<dbReference type="GO" id="GO:0004672">
    <property type="term" value="F:protein kinase activity"/>
    <property type="evidence" value="ECO:0007669"/>
    <property type="project" value="UniProtKB-ARBA"/>
</dbReference>
<keyword evidence="5" id="KW-1185">Reference proteome</keyword>